<comment type="caution">
    <text evidence="8">The sequence shown here is derived from an EMBL/GenBank/DDBJ whole genome shotgun (WGS) entry which is preliminary data.</text>
</comment>
<dbReference type="PANTHER" id="PTHR37937">
    <property type="entry name" value="CONJUGATIVE TRANSFER: DNA TRANSPORT"/>
    <property type="match status" value="1"/>
</dbReference>
<proteinExistence type="predicted"/>
<dbReference type="SUPFAM" id="SSF52540">
    <property type="entry name" value="P-loop containing nucleoside triphosphate hydrolases"/>
    <property type="match status" value="1"/>
</dbReference>
<dbReference type="Pfam" id="PF12696">
    <property type="entry name" value="TraG-D_C"/>
    <property type="match status" value="1"/>
</dbReference>
<protein>
    <submittedName>
        <fullName evidence="8">TraM recognition domain-containing protein</fullName>
    </submittedName>
</protein>
<keyword evidence="3" id="KW-0812">Transmembrane</keyword>
<evidence type="ECO:0000259" key="7">
    <source>
        <dbReference type="Pfam" id="PF12696"/>
    </source>
</evidence>
<keyword evidence="9" id="KW-1185">Reference proteome</keyword>
<comment type="subcellular location">
    <subcellularLocation>
        <location evidence="1">Cell membrane</location>
        <topology evidence="1">Multi-pass membrane protein</topology>
    </subcellularLocation>
</comment>
<dbReference type="PANTHER" id="PTHR37937:SF1">
    <property type="entry name" value="CONJUGATIVE TRANSFER: DNA TRANSPORT"/>
    <property type="match status" value="1"/>
</dbReference>
<dbReference type="InterPro" id="IPR032689">
    <property type="entry name" value="TraG-D_C"/>
</dbReference>
<feature type="region of interest" description="Disordered" evidence="6">
    <location>
        <begin position="460"/>
        <end position="479"/>
    </location>
</feature>
<evidence type="ECO:0000313" key="8">
    <source>
        <dbReference type="EMBL" id="NDW06480.1"/>
    </source>
</evidence>
<dbReference type="GO" id="GO:0005886">
    <property type="term" value="C:plasma membrane"/>
    <property type="evidence" value="ECO:0007669"/>
    <property type="project" value="UniProtKB-SubCell"/>
</dbReference>
<dbReference type="Gene3D" id="3.40.50.300">
    <property type="entry name" value="P-loop containing nucleotide triphosphate hydrolases"/>
    <property type="match status" value="1"/>
</dbReference>
<evidence type="ECO:0000313" key="9">
    <source>
        <dbReference type="Proteomes" id="UP000469011"/>
    </source>
</evidence>
<keyword evidence="5" id="KW-0472">Membrane</keyword>
<organism evidence="8 9">
    <name type="scientific">Jiella pacifica</name>
    <dbReference type="NCBI Taxonomy" id="2696469"/>
    <lineage>
        <taxon>Bacteria</taxon>
        <taxon>Pseudomonadati</taxon>
        <taxon>Pseudomonadota</taxon>
        <taxon>Alphaproteobacteria</taxon>
        <taxon>Hyphomicrobiales</taxon>
        <taxon>Aurantimonadaceae</taxon>
        <taxon>Jiella</taxon>
    </lineage>
</organism>
<dbReference type="EMBL" id="JAAAMG010000017">
    <property type="protein sequence ID" value="NDW06480.1"/>
    <property type="molecule type" value="Genomic_DNA"/>
</dbReference>
<evidence type="ECO:0000256" key="4">
    <source>
        <dbReference type="ARBA" id="ARBA00022989"/>
    </source>
</evidence>
<evidence type="ECO:0000256" key="2">
    <source>
        <dbReference type="ARBA" id="ARBA00022475"/>
    </source>
</evidence>
<evidence type="ECO:0000256" key="3">
    <source>
        <dbReference type="ARBA" id="ARBA00022692"/>
    </source>
</evidence>
<dbReference type="InterPro" id="IPR027417">
    <property type="entry name" value="P-loop_NTPase"/>
</dbReference>
<dbReference type="RefSeq" id="WP_163464978.1">
    <property type="nucleotide sequence ID" value="NZ_JAAAMG010000017.1"/>
</dbReference>
<reference evidence="8 9" key="1">
    <citation type="submission" date="2020-01" db="EMBL/GenBank/DDBJ databases">
        <title>Jiella pacifica sp. nov.</title>
        <authorList>
            <person name="Xue Z."/>
            <person name="Zhu S."/>
            <person name="Chen J."/>
            <person name="Yang J."/>
        </authorList>
    </citation>
    <scope>NUCLEOTIDE SEQUENCE [LARGE SCALE GENOMIC DNA]</scope>
    <source>
        <strain evidence="8 9">40Bstr34</strain>
    </source>
</reference>
<keyword evidence="2" id="KW-1003">Cell membrane</keyword>
<keyword evidence="4" id="KW-1133">Transmembrane helix</keyword>
<dbReference type="AlphaFoldDB" id="A0A6N9T5F3"/>
<feature type="domain" description="TraD/TraG TraM recognition site" evidence="7">
    <location>
        <begin position="304"/>
        <end position="422"/>
    </location>
</feature>
<evidence type="ECO:0000256" key="1">
    <source>
        <dbReference type="ARBA" id="ARBA00004651"/>
    </source>
</evidence>
<sequence>MSWPFRKSKPGPVPATAKAVIDPQGRRLLGTTFAGEPIWAPKGHSLLLSANGGGKTTCGAMVWFYSLLSSRKRPAILVFDSKNGEVAAQAAPMIAEMGIPVAIIDDMGVLGADNPYRVSLNPFGGVISSYENNPGDLVFATENANQALIPDPPNDARNQYFRDQPKTINEFCTLALLKRSTRLATPGGIWGLISNPEMLLKVAAVEAEEGEDMLQALALDVLGMADHEHWEQHRSAALKALRVFAAGSRLHRAGLDTGTTHADLIRQPAVIFLVGPQAFMNRLGNYYALHILSFCEALYGGAGPLTMIADEFTNAPLKPLVESLTTLRAFGAEFHGIAQSRSEIERRFGRLETQTIEENAIIKQWFGFSSFDEAARVSKAMGEEIVVSSNLSAGHEDVRLQSTFQTSKAPVMTGAELMAMPRGHFLYHAKGLGFGTGLMTGMQNIDPFCHMIRPNDLEGGRLTPDPKFTFRMPGREDAQ</sequence>
<evidence type="ECO:0000256" key="5">
    <source>
        <dbReference type="ARBA" id="ARBA00023136"/>
    </source>
</evidence>
<accession>A0A6N9T5F3</accession>
<name>A0A6N9T5F3_9HYPH</name>
<dbReference type="Proteomes" id="UP000469011">
    <property type="component" value="Unassembled WGS sequence"/>
</dbReference>
<evidence type="ECO:0000256" key="6">
    <source>
        <dbReference type="SAM" id="MobiDB-lite"/>
    </source>
</evidence>
<gene>
    <name evidence="8" type="ORF">GTK09_18835</name>
</gene>
<dbReference type="InterPro" id="IPR051539">
    <property type="entry name" value="T4SS-coupling_protein"/>
</dbReference>